<evidence type="ECO:0000256" key="7">
    <source>
        <dbReference type="ARBA" id="ARBA00023136"/>
    </source>
</evidence>
<dbReference type="InterPro" id="IPR004626">
    <property type="entry name" value="RarD"/>
</dbReference>
<feature type="transmembrane region" description="Helical" evidence="8">
    <location>
        <begin position="250"/>
        <end position="270"/>
    </location>
</feature>
<protein>
    <recommendedName>
        <fullName evidence="9">EamA domain-containing protein</fullName>
    </recommendedName>
</protein>
<proteinExistence type="inferred from homology"/>
<evidence type="ECO:0000256" key="1">
    <source>
        <dbReference type="ARBA" id="ARBA00004651"/>
    </source>
</evidence>
<evidence type="ECO:0000256" key="6">
    <source>
        <dbReference type="ARBA" id="ARBA00022989"/>
    </source>
</evidence>
<dbReference type="GO" id="GO:0005886">
    <property type="term" value="C:plasma membrane"/>
    <property type="evidence" value="ECO:0007669"/>
    <property type="project" value="UniProtKB-SubCell"/>
</dbReference>
<accession>A0A644U7X5</accession>
<evidence type="ECO:0000256" key="5">
    <source>
        <dbReference type="ARBA" id="ARBA00022692"/>
    </source>
</evidence>
<dbReference type="InterPro" id="IPR000620">
    <property type="entry name" value="EamA_dom"/>
</dbReference>
<gene>
    <name evidence="10" type="ORF">SDC9_20866</name>
</gene>
<evidence type="ECO:0000259" key="9">
    <source>
        <dbReference type="Pfam" id="PF00892"/>
    </source>
</evidence>
<organism evidence="10">
    <name type="scientific">bioreactor metagenome</name>
    <dbReference type="NCBI Taxonomy" id="1076179"/>
    <lineage>
        <taxon>unclassified sequences</taxon>
        <taxon>metagenomes</taxon>
        <taxon>ecological metagenomes</taxon>
    </lineage>
</organism>
<name>A0A644U7X5_9ZZZZ</name>
<sequence length="352" mass="39095">MGLSILCSRSLDRFFDLALIGKSSYNKLIYYRGDVVQNLQKNDQIKGLVSAVGAYALWGFLPIYWKLLHVPAYEILAHRIVWSFVLVGLIIFLTNRSQQVLGDWRELMADTKRRNSLIAASLLISVNWLTYIWAVNESRIVETSFGYYINPLVSVMLGIIFLKERLSFWQLFSCIIAAAGVLYMAINFGSVPWVSLVLAGTFGLYGLCKKIVNIGAITSIAIETLLVTPLALLYIGFLEQQGYGSFTADWATAALLAGAGVVTAIPMLLFSCGANRLSLTILGFAQYLSPTIALLVGVFAYHEPFTSVHLVSFSLIWLALTIFSFSRTRPFMAVENLLKKTFKKEAAVVPKN</sequence>
<evidence type="ECO:0000256" key="4">
    <source>
        <dbReference type="ARBA" id="ARBA00022475"/>
    </source>
</evidence>
<dbReference type="AlphaFoldDB" id="A0A644U7X5"/>
<comment type="subcellular location">
    <subcellularLocation>
        <location evidence="1">Cell membrane</location>
        <topology evidence="1">Multi-pass membrane protein</topology>
    </subcellularLocation>
</comment>
<keyword evidence="6 8" id="KW-1133">Transmembrane helix</keyword>
<keyword evidence="7 8" id="KW-0472">Membrane</keyword>
<keyword evidence="4" id="KW-1003">Cell membrane</keyword>
<dbReference type="Pfam" id="PF00892">
    <property type="entry name" value="EamA"/>
    <property type="match status" value="1"/>
</dbReference>
<evidence type="ECO:0000256" key="8">
    <source>
        <dbReference type="SAM" id="Phobius"/>
    </source>
</evidence>
<feature type="transmembrane region" description="Helical" evidence="8">
    <location>
        <begin position="116"/>
        <end position="133"/>
    </location>
</feature>
<dbReference type="SUPFAM" id="SSF103481">
    <property type="entry name" value="Multidrug resistance efflux transporter EmrE"/>
    <property type="match status" value="2"/>
</dbReference>
<dbReference type="InterPro" id="IPR037185">
    <property type="entry name" value="EmrE-like"/>
</dbReference>
<feature type="domain" description="EamA" evidence="9">
    <location>
        <begin position="46"/>
        <end position="184"/>
    </location>
</feature>
<feature type="transmembrane region" description="Helical" evidence="8">
    <location>
        <begin position="220"/>
        <end position="238"/>
    </location>
</feature>
<feature type="transmembrane region" description="Helical" evidence="8">
    <location>
        <begin position="77"/>
        <end position="95"/>
    </location>
</feature>
<dbReference type="EMBL" id="VSSQ01000085">
    <property type="protein sequence ID" value="MPL75047.1"/>
    <property type="molecule type" value="Genomic_DNA"/>
</dbReference>
<comment type="similarity">
    <text evidence="2">Belongs to the EamA transporter family.</text>
</comment>
<dbReference type="NCBIfam" id="TIGR00688">
    <property type="entry name" value="rarD"/>
    <property type="match status" value="1"/>
</dbReference>
<evidence type="ECO:0000256" key="3">
    <source>
        <dbReference type="ARBA" id="ARBA00022448"/>
    </source>
</evidence>
<feature type="transmembrane region" description="Helical" evidence="8">
    <location>
        <begin position="145"/>
        <end position="162"/>
    </location>
</feature>
<feature type="transmembrane region" description="Helical" evidence="8">
    <location>
        <begin position="169"/>
        <end position="186"/>
    </location>
</feature>
<comment type="caution">
    <text evidence="10">The sequence shown here is derived from an EMBL/GenBank/DDBJ whole genome shotgun (WGS) entry which is preliminary data.</text>
</comment>
<keyword evidence="3" id="KW-0813">Transport</keyword>
<evidence type="ECO:0000256" key="2">
    <source>
        <dbReference type="ARBA" id="ARBA00007362"/>
    </source>
</evidence>
<feature type="transmembrane region" description="Helical" evidence="8">
    <location>
        <begin position="277"/>
        <end position="301"/>
    </location>
</feature>
<keyword evidence="5 8" id="KW-0812">Transmembrane</keyword>
<reference evidence="10" key="1">
    <citation type="submission" date="2019-08" db="EMBL/GenBank/DDBJ databases">
        <authorList>
            <person name="Kucharzyk K."/>
            <person name="Murdoch R.W."/>
            <person name="Higgins S."/>
            <person name="Loffler F."/>
        </authorList>
    </citation>
    <scope>NUCLEOTIDE SEQUENCE</scope>
</reference>
<evidence type="ECO:0000313" key="10">
    <source>
        <dbReference type="EMBL" id="MPL75047.1"/>
    </source>
</evidence>
<feature type="transmembrane region" description="Helical" evidence="8">
    <location>
        <begin position="307"/>
        <end position="325"/>
    </location>
</feature>
<feature type="transmembrane region" description="Helical" evidence="8">
    <location>
        <begin position="192"/>
        <end position="208"/>
    </location>
</feature>
<feature type="transmembrane region" description="Helical" evidence="8">
    <location>
        <begin position="47"/>
        <end position="65"/>
    </location>
</feature>
<dbReference type="PANTHER" id="PTHR22911">
    <property type="entry name" value="ACYL-MALONYL CONDENSING ENZYME-RELATED"/>
    <property type="match status" value="1"/>
</dbReference>
<dbReference type="PANTHER" id="PTHR22911:SF137">
    <property type="entry name" value="SOLUTE CARRIER FAMILY 35 MEMBER G2-RELATED"/>
    <property type="match status" value="1"/>
</dbReference>